<comment type="caution">
    <text evidence="4">The sequence shown here is derived from an EMBL/GenBank/DDBJ whole genome shotgun (WGS) entry which is preliminary data.</text>
</comment>
<feature type="domain" description="RRM" evidence="3">
    <location>
        <begin position="217"/>
        <end position="300"/>
    </location>
</feature>
<accession>A0AAV6PNU9</accession>
<dbReference type="InterPro" id="IPR002347">
    <property type="entry name" value="SDR_fam"/>
</dbReference>
<dbReference type="InterPro" id="IPR009909">
    <property type="entry name" value="Nmi/IFP35_dom"/>
</dbReference>
<evidence type="ECO:0000313" key="5">
    <source>
        <dbReference type="Proteomes" id="UP000693946"/>
    </source>
</evidence>
<dbReference type="Proteomes" id="UP000693946">
    <property type="component" value="Unassembled WGS sequence"/>
</dbReference>
<reference evidence="4 5" key="1">
    <citation type="journal article" date="2021" name="Sci. Rep.">
        <title>Chromosome anchoring in Senegalese sole (Solea senegalensis) reveals sex-associated markers and genome rearrangements in flatfish.</title>
        <authorList>
            <person name="Guerrero-Cozar I."/>
            <person name="Gomez-Garrido J."/>
            <person name="Berbel C."/>
            <person name="Martinez-Blanch J.F."/>
            <person name="Alioto T."/>
            <person name="Claros M.G."/>
            <person name="Gagnaire P.A."/>
            <person name="Manchado M."/>
        </authorList>
    </citation>
    <scope>NUCLEOTIDE SEQUENCE [LARGE SCALE GENOMIC DNA]</scope>
    <source>
        <strain evidence="4">Sse05_10M</strain>
    </source>
</reference>
<keyword evidence="2" id="KW-0175">Coiled coil</keyword>
<feature type="non-terminal residue" evidence="4">
    <location>
        <position position="432"/>
    </location>
</feature>
<dbReference type="GO" id="GO:0003723">
    <property type="term" value="F:RNA binding"/>
    <property type="evidence" value="ECO:0007669"/>
    <property type="project" value="UniProtKB-UniRule"/>
</dbReference>
<name>A0AAV6PNU9_SOLSE</name>
<dbReference type="AlphaFoldDB" id="A0AAV6PNU9"/>
<dbReference type="InterPro" id="IPR000504">
    <property type="entry name" value="RRM_dom"/>
</dbReference>
<dbReference type="GO" id="GO:0005634">
    <property type="term" value="C:nucleus"/>
    <property type="evidence" value="ECO:0007669"/>
    <property type="project" value="TreeGrafter"/>
</dbReference>
<gene>
    <name evidence="4" type="ORF">JOB18_017070</name>
</gene>
<proteinExistence type="predicted"/>
<dbReference type="EMBL" id="JAGKHQ010000090">
    <property type="protein sequence ID" value="KAG7473010.1"/>
    <property type="molecule type" value="Genomic_DNA"/>
</dbReference>
<dbReference type="Pfam" id="PF07292">
    <property type="entry name" value="NID"/>
    <property type="match status" value="2"/>
</dbReference>
<dbReference type="PANTHER" id="PTHR15225:SF1">
    <property type="entry name" value="INTERFERON-INDUCED 35 KDA PROTEIN"/>
    <property type="match status" value="1"/>
</dbReference>
<evidence type="ECO:0000256" key="2">
    <source>
        <dbReference type="SAM" id="Coils"/>
    </source>
</evidence>
<evidence type="ECO:0000313" key="4">
    <source>
        <dbReference type="EMBL" id="KAG7473010.1"/>
    </source>
</evidence>
<keyword evidence="1" id="KW-0694">RNA-binding</keyword>
<organism evidence="4 5">
    <name type="scientific">Solea senegalensis</name>
    <name type="common">Senegalese sole</name>
    <dbReference type="NCBI Taxonomy" id="28829"/>
    <lineage>
        <taxon>Eukaryota</taxon>
        <taxon>Metazoa</taxon>
        <taxon>Chordata</taxon>
        <taxon>Craniata</taxon>
        <taxon>Vertebrata</taxon>
        <taxon>Euteleostomi</taxon>
        <taxon>Actinopterygii</taxon>
        <taxon>Neopterygii</taxon>
        <taxon>Teleostei</taxon>
        <taxon>Neoteleostei</taxon>
        <taxon>Acanthomorphata</taxon>
        <taxon>Carangaria</taxon>
        <taxon>Pleuronectiformes</taxon>
        <taxon>Pleuronectoidei</taxon>
        <taxon>Soleidae</taxon>
        <taxon>Solea</taxon>
    </lineage>
</organism>
<sequence>MASDEDFSLPEVKTLPFEETLDGIQTLIANNKAKYDQLIEEQNELTDLRKDHQEMTQKLQHRCDKLVKTLENEQQFYMDELTKEMVKVNSLKQEEEQIMDEIQKVEAALLEETAKYHHLREQADVISSMPEKTVAFTGVTTSATNAPTFETKSRIVYPMDGGTALITFEEEVVAKKILTLKQHKVNLTEETFITVEAEAVTLILPKLVEIESEVCPRRILISNLPKMDRETMLDKLNIHFHRRKDGGGEVESCEFLADSGTVVLTFTDKDIAKGLTDTEFHGVQLQKKKKHRVRVTPFLNGTVTKLETRMKVCPRTVLLTGIPAVMEQETLQDLLEIHFQKSVSGGGEIEACLYNPTVKMSLRFENKVAIVSGGSKGVGRGIVSVFVKNGAKVVFCARGSAAGEALEAELNKAGPGSCKFISCDISKQDDIK</sequence>
<dbReference type="PANTHER" id="PTHR15225">
    <property type="entry name" value="INTERFERON-INDUCED PROTEIN 35/NMI N-MYC/STAT INTERACTING PROTEIN"/>
    <property type="match status" value="1"/>
</dbReference>
<evidence type="ECO:0000259" key="3">
    <source>
        <dbReference type="PROSITE" id="PS50102"/>
    </source>
</evidence>
<dbReference type="PROSITE" id="PS50102">
    <property type="entry name" value="RRM"/>
    <property type="match status" value="1"/>
</dbReference>
<evidence type="ECO:0000256" key="1">
    <source>
        <dbReference type="PROSITE-ProRule" id="PRU00176"/>
    </source>
</evidence>
<feature type="coiled-coil region" evidence="2">
    <location>
        <begin position="28"/>
        <end position="122"/>
    </location>
</feature>
<protein>
    <submittedName>
        <fullName evidence="4">Interferon-induced 35 kDa protein</fullName>
    </submittedName>
</protein>
<dbReference type="Pfam" id="PF00106">
    <property type="entry name" value="adh_short"/>
    <property type="match status" value="1"/>
</dbReference>
<keyword evidence="5" id="KW-1185">Reference proteome</keyword>